<evidence type="ECO:0000259" key="1">
    <source>
        <dbReference type="Pfam" id="PF03372"/>
    </source>
</evidence>
<dbReference type="SUPFAM" id="SSF56219">
    <property type="entry name" value="DNase I-like"/>
    <property type="match status" value="1"/>
</dbReference>
<dbReference type="GO" id="GO:0000288">
    <property type="term" value="P:nuclear-transcribed mRNA catabolic process, deadenylation-dependent decay"/>
    <property type="evidence" value="ECO:0000318"/>
    <property type="project" value="GO_Central"/>
</dbReference>
<dbReference type="InterPro" id="IPR050410">
    <property type="entry name" value="CCR4/nocturin_mRNA_transcr"/>
</dbReference>
<dbReference type="Ensembl" id="ENSCINT00000017553.3">
    <property type="protein sequence ID" value="ENSCINP00000017553.3"/>
    <property type="gene ID" value="ENSCING00000008604.3"/>
</dbReference>
<gene>
    <name evidence="2" type="primary">LOC104265579</name>
</gene>
<dbReference type="EMBL" id="EAAA01001834">
    <property type="status" value="NOT_ANNOTATED_CDS"/>
    <property type="molecule type" value="Genomic_DNA"/>
</dbReference>
<dbReference type="GeneTree" id="ENSGT00390000005731"/>
<reference evidence="2" key="3">
    <citation type="submission" date="2025-08" db="UniProtKB">
        <authorList>
            <consortium name="Ensembl"/>
        </authorList>
    </citation>
    <scope>IDENTIFICATION</scope>
</reference>
<reference evidence="2" key="4">
    <citation type="submission" date="2025-09" db="UniProtKB">
        <authorList>
            <consortium name="Ensembl"/>
        </authorList>
    </citation>
    <scope>IDENTIFICATION</scope>
</reference>
<dbReference type="OMA" id="FPHPISY"/>
<dbReference type="Pfam" id="PF03372">
    <property type="entry name" value="Exo_endo_phos"/>
    <property type="match status" value="1"/>
</dbReference>
<dbReference type="GO" id="GO:0005739">
    <property type="term" value="C:mitochondrion"/>
    <property type="evidence" value="ECO:0000318"/>
    <property type="project" value="GO_Central"/>
</dbReference>
<dbReference type="AlphaFoldDB" id="F6TPC0"/>
<organism evidence="2 3">
    <name type="scientific">Ciona intestinalis</name>
    <name type="common">Transparent sea squirt</name>
    <name type="synonym">Ascidia intestinalis</name>
    <dbReference type="NCBI Taxonomy" id="7719"/>
    <lineage>
        <taxon>Eukaryota</taxon>
        <taxon>Metazoa</taxon>
        <taxon>Chordata</taxon>
        <taxon>Tunicata</taxon>
        <taxon>Ascidiacea</taxon>
        <taxon>Phlebobranchia</taxon>
        <taxon>Cionidae</taxon>
        <taxon>Ciona</taxon>
    </lineage>
</organism>
<dbReference type="GO" id="GO:0000175">
    <property type="term" value="F:3'-5'-RNA exonuclease activity"/>
    <property type="evidence" value="ECO:0000318"/>
    <property type="project" value="GO_Central"/>
</dbReference>
<keyword evidence="3" id="KW-1185">Reference proteome</keyword>
<protein>
    <submittedName>
        <fullName evidence="2">Uncharacterized LOC104265579</fullName>
    </submittedName>
</protein>
<dbReference type="HOGENOM" id="CLU_075829_0_0_1"/>
<dbReference type="InterPro" id="IPR005135">
    <property type="entry name" value="Endo/exonuclease/phosphatase"/>
</dbReference>
<dbReference type="PANTHER" id="PTHR12121">
    <property type="entry name" value="CARBON CATABOLITE REPRESSOR PROTEIN 4"/>
    <property type="match status" value="1"/>
</dbReference>
<name>F6TPC0_CIOIN</name>
<dbReference type="Proteomes" id="UP000008144">
    <property type="component" value="Chromosome 3"/>
</dbReference>
<evidence type="ECO:0000313" key="2">
    <source>
        <dbReference type="Ensembl" id="ENSCINP00000017553.3"/>
    </source>
</evidence>
<dbReference type="Gene3D" id="3.60.10.10">
    <property type="entry name" value="Endonuclease/exonuclease/phosphatase"/>
    <property type="match status" value="1"/>
</dbReference>
<dbReference type="PANTHER" id="PTHR12121:SF37">
    <property type="entry name" value="2',5'-PHOSPHODIESTERASE 12"/>
    <property type="match status" value="1"/>
</dbReference>
<accession>F6TPC0</accession>
<dbReference type="InterPro" id="IPR036691">
    <property type="entry name" value="Endo/exonu/phosph_ase_sf"/>
</dbReference>
<evidence type="ECO:0000313" key="3">
    <source>
        <dbReference type="Proteomes" id="UP000008144"/>
    </source>
</evidence>
<reference evidence="3" key="1">
    <citation type="journal article" date="2002" name="Science">
        <title>The draft genome of Ciona intestinalis: insights into chordate and vertebrate origins.</title>
        <authorList>
            <person name="Dehal P."/>
            <person name="Satou Y."/>
            <person name="Campbell R.K."/>
            <person name="Chapman J."/>
            <person name="Degnan B."/>
            <person name="De Tomaso A."/>
            <person name="Davidson B."/>
            <person name="Di Gregorio A."/>
            <person name="Gelpke M."/>
            <person name="Goodstein D.M."/>
            <person name="Harafuji N."/>
            <person name="Hastings K.E."/>
            <person name="Ho I."/>
            <person name="Hotta K."/>
            <person name="Huang W."/>
            <person name="Kawashima T."/>
            <person name="Lemaire P."/>
            <person name="Martinez D."/>
            <person name="Meinertzhagen I.A."/>
            <person name="Necula S."/>
            <person name="Nonaka M."/>
            <person name="Putnam N."/>
            <person name="Rash S."/>
            <person name="Saiga H."/>
            <person name="Satake M."/>
            <person name="Terry A."/>
            <person name="Yamada L."/>
            <person name="Wang H.G."/>
            <person name="Awazu S."/>
            <person name="Azumi K."/>
            <person name="Boore J."/>
            <person name="Branno M."/>
            <person name="Chin-Bow S."/>
            <person name="DeSantis R."/>
            <person name="Doyle S."/>
            <person name="Francino P."/>
            <person name="Keys D.N."/>
            <person name="Haga S."/>
            <person name="Hayashi H."/>
            <person name="Hino K."/>
            <person name="Imai K.S."/>
            <person name="Inaba K."/>
            <person name="Kano S."/>
            <person name="Kobayashi K."/>
            <person name="Kobayashi M."/>
            <person name="Lee B.I."/>
            <person name="Makabe K.W."/>
            <person name="Manohar C."/>
            <person name="Matassi G."/>
            <person name="Medina M."/>
            <person name="Mochizuki Y."/>
            <person name="Mount S."/>
            <person name="Morishita T."/>
            <person name="Miura S."/>
            <person name="Nakayama A."/>
            <person name="Nishizaka S."/>
            <person name="Nomoto H."/>
            <person name="Ohta F."/>
            <person name="Oishi K."/>
            <person name="Rigoutsos I."/>
            <person name="Sano M."/>
            <person name="Sasaki A."/>
            <person name="Sasakura Y."/>
            <person name="Shoguchi E."/>
            <person name="Shin-i T."/>
            <person name="Spagnuolo A."/>
            <person name="Stainier D."/>
            <person name="Suzuki M.M."/>
            <person name="Tassy O."/>
            <person name="Takatori N."/>
            <person name="Tokuoka M."/>
            <person name="Yagi K."/>
            <person name="Yoshizaki F."/>
            <person name="Wada S."/>
            <person name="Zhang C."/>
            <person name="Hyatt P.D."/>
            <person name="Larimer F."/>
            <person name="Detter C."/>
            <person name="Doggett N."/>
            <person name="Glavina T."/>
            <person name="Hawkins T."/>
            <person name="Richardson P."/>
            <person name="Lucas S."/>
            <person name="Kohara Y."/>
            <person name="Levine M."/>
            <person name="Satoh N."/>
            <person name="Rokhsar D.S."/>
        </authorList>
    </citation>
    <scope>NUCLEOTIDE SEQUENCE [LARGE SCALE GENOMIC DNA]</scope>
</reference>
<sequence>MYPAGVIDRRLFNETNRLLMAKNAIIGANADVIMLQEVQNDWLEEIKLALGNTYDLAIYKEHEPIFQPSAFLRINIKQGLGNAIFFKPRRLTLLDTRDFLTTSSGNRVVFATFEMAQVNRPPITFVNSQLEKGILGIGTRLFQVNSIHQITKMIKKDLEQRFSLEFEPQVVWGGDFNTLSDMQTYARMSNLGYSNVFDVLKLPTPNNYYGSLVFPHPISYVFVPTQSVQRKLIEIAYSFVNNE</sequence>
<feature type="domain" description="Endonuclease/exonuclease/phosphatase" evidence="1">
    <location>
        <begin position="27"/>
        <end position="225"/>
    </location>
</feature>
<proteinExistence type="predicted"/>
<dbReference type="InParanoid" id="F6TPC0"/>
<reference evidence="2" key="2">
    <citation type="journal article" date="2008" name="Genome Biol.">
        <title>Improved genome assembly and evidence-based global gene model set for the chordate Ciona intestinalis: new insight into intron and operon populations.</title>
        <authorList>
            <person name="Satou Y."/>
            <person name="Mineta K."/>
            <person name="Ogasawara M."/>
            <person name="Sasakura Y."/>
            <person name="Shoguchi E."/>
            <person name="Ueno K."/>
            <person name="Yamada L."/>
            <person name="Matsumoto J."/>
            <person name="Wasserscheid J."/>
            <person name="Dewar K."/>
            <person name="Wiley G.B."/>
            <person name="Macmil S.L."/>
            <person name="Roe B.A."/>
            <person name="Zeller R.W."/>
            <person name="Hastings K.E."/>
            <person name="Lemaire P."/>
            <person name="Lindquist E."/>
            <person name="Endo T."/>
            <person name="Hotta K."/>
            <person name="Inaba K."/>
        </authorList>
    </citation>
    <scope>NUCLEOTIDE SEQUENCE [LARGE SCALE GENOMIC DNA]</scope>
    <source>
        <strain evidence="2">wild type</strain>
    </source>
</reference>